<dbReference type="Pfam" id="PF00534">
    <property type="entry name" value="Glycos_transf_1"/>
    <property type="match status" value="1"/>
</dbReference>
<reference evidence="5" key="1">
    <citation type="submission" date="2022-10" db="EMBL/GenBank/DDBJ databases">
        <authorList>
            <person name="Koch H."/>
        </authorList>
    </citation>
    <scope>NUCLEOTIDE SEQUENCE</scope>
    <source>
        <strain evidence="5">DNF</strain>
    </source>
</reference>
<evidence type="ECO:0000256" key="1">
    <source>
        <dbReference type="ARBA" id="ARBA00022676"/>
    </source>
</evidence>
<dbReference type="Pfam" id="PF13439">
    <property type="entry name" value="Glyco_transf_4"/>
    <property type="match status" value="1"/>
</dbReference>
<dbReference type="RefSeq" id="WP_289269006.1">
    <property type="nucleotide sequence ID" value="NZ_OX365700.1"/>
</dbReference>
<dbReference type="InterPro" id="IPR001296">
    <property type="entry name" value="Glyco_trans_1"/>
</dbReference>
<dbReference type="SUPFAM" id="SSF53756">
    <property type="entry name" value="UDP-Glycosyltransferase/glycogen phosphorylase"/>
    <property type="match status" value="1"/>
</dbReference>
<dbReference type="Gene3D" id="3.40.50.2000">
    <property type="entry name" value="Glycogen Phosphorylase B"/>
    <property type="match status" value="2"/>
</dbReference>
<keyword evidence="6" id="KW-1185">Reference proteome</keyword>
<dbReference type="PANTHER" id="PTHR12526:SF510">
    <property type="entry name" value="D-INOSITOL 3-PHOSPHATE GLYCOSYLTRANSFERASE"/>
    <property type="match status" value="1"/>
</dbReference>
<dbReference type="AlphaFoldDB" id="A0AA86T5X7"/>
<dbReference type="PANTHER" id="PTHR12526">
    <property type="entry name" value="GLYCOSYLTRANSFERASE"/>
    <property type="match status" value="1"/>
</dbReference>
<dbReference type="GO" id="GO:0016757">
    <property type="term" value="F:glycosyltransferase activity"/>
    <property type="evidence" value="ECO:0007669"/>
    <property type="project" value="UniProtKB-KW"/>
</dbReference>
<evidence type="ECO:0000259" key="4">
    <source>
        <dbReference type="Pfam" id="PF13439"/>
    </source>
</evidence>
<evidence type="ECO:0000313" key="6">
    <source>
        <dbReference type="Proteomes" id="UP001179121"/>
    </source>
</evidence>
<feature type="domain" description="Glycosyltransferase subfamily 4-like N-terminal" evidence="4">
    <location>
        <begin position="15"/>
        <end position="198"/>
    </location>
</feature>
<gene>
    <name evidence="5" type="ORF">DNFV4_02696</name>
</gene>
<protein>
    <submittedName>
        <fullName evidence="5">Glycosyltransferase family 4 protein</fullName>
    </submittedName>
</protein>
<name>A0AA86T5X7_9BACT</name>
<evidence type="ECO:0000259" key="3">
    <source>
        <dbReference type="Pfam" id="PF00534"/>
    </source>
</evidence>
<accession>A0AA86T5X7</accession>
<keyword evidence="2" id="KW-0808">Transferase</keyword>
<dbReference type="KEGG" id="nti:DNFV4_02696"/>
<dbReference type="CDD" id="cd03801">
    <property type="entry name" value="GT4_PimA-like"/>
    <property type="match status" value="1"/>
</dbReference>
<proteinExistence type="predicted"/>
<dbReference type="InterPro" id="IPR028098">
    <property type="entry name" value="Glyco_trans_4-like_N"/>
</dbReference>
<sequence length="413" mass="45987">MTILLLADVSAALVIGGAERMLRQQALGLAARGHQVHLVTRAPEGDARPFVKIGPVQEHRFAVSRSNELSFILSSVQRSVECFDRTARLARPDLVIVYQSTAGIGPLLRRADVPQAWIYMCLSLAHEEFVSRAPQADGPAQQFRHRANRHARFLVEDYVMNRCAQVVVMSEFMKTRVMGTHRIPPDRIALIPGAADHEQFQPPEDRVQVRRELDLPLDRTILFTLRNLVPRMGLEHLIDSVSLLEEEGRDLLLLIGGEGPLRQALHDRIVQRHLADRVRLLGFVPEAQLCRYYQCADLVVMPTLELEGFGLVTVEALAAGTPVLGTPVGALPEVLRRIDPSLVTDGPLAPDLADGLGRLLRRFRELPGEQERLASKGRRLIEQEWNWPRQIDALASLLAEHGGSVCAADRRAA</sequence>
<feature type="domain" description="Glycosyl transferase family 1" evidence="3">
    <location>
        <begin position="209"/>
        <end position="362"/>
    </location>
</feature>
<organism evidence="5 6">
    <name type="scientific">Nitrospira tepida</name>
    <dbReference type="NCBI Taxonomy" id="2973512"/>
    <lineage>
        <taxon>Bacteria</taxon>
        <taxon>Pseudomonadati</taxon>
        <taxon>Nitrospirota</taxon>
        <taxon>Nitrospiria</taxon>
        <taxon>Nitrospirales</taxon>
        <taxon>Nitrospiraceae</taxon>
        <taxon>Nitrospira</taxon>
    </lineage>
</organism>
<dbReference type="Proteomes" id="UP001179121">
    <property type="component" value="Chromosome"/>
</dbReference>
<dbReference type="EMBL" id="OX365700">
    <property type="protein sequence ID" value="CAI4032267.1"/>
    <property type="molecule type" value="Genomic_DNA"/>
</dbReference>
<keyword evidence="1" id="KW-0328">Glycosyltransferase</keyword>
<evidence type="ECO:0000256" key="2">
    <source>
        <dbReference type="ARBA" id="ARBA00022679"/>
    </source>
</evidence>
<evidence type="ECO:0000313" key="5">
    <source>
        <dbReference type="EMBL" id="CAI4032267.1"/>
    </source>
</evidence>